<feature type="compositionally biased region" description="Basic and acidic residues" evidence="1">
    <location>
        <begin position="68"/>
        <end position="79"/>
    </location>
</feature>
<feature type="region of interest" description="Disordered" evidence="1">
    <location>
        <begin position="40"/>
        <end position="79"/>
    </location>
</feature>
<dbReference type="GO" id="GO:0001682">
    <property type="term" value="P:tRNA 5'-leader removal"/>
    <property type="evidence" value="ECO:0007669"/>
    <property type="project" value="InterPro"/>
</dbReference>
<dbReference type="AlphaFoldDB" id="A0A8S1ERS8"/>
<dbReference type="PANTHER" id="PTHR22731">
    <property type="entry name" value="RIBONUCLEASES P/MRP PROTEIN SUBUNIT POP1"/>
    <property type="match status" value="1"/>
</dbReference>
<dbReference type="Proteomes" id="UP000494206">
    <property type="component" value="Unassembled WGS sequence"/>
</dbReference>
<dbReference type="InterPro" id="IPR055079">
    <property type="entry name" value="POP1_C"/>
</dbReference>
<feature type="domain" description="POP1 C-terminal" evidence="2">
    <location>
        <begin position="42"/>
        <end position="155"/>
    </location>
</feature>
<keyword evidence="4" id="KW-1185">Reference proteome</keyword>
<protein>
    <recommendedName>
        <fullName evidence="2">POP1 C-terminal domain-containing protein</fullName>
    </recommendedName>
</protein>
<evidence type="ECO:0000313" key="4">
    <source>
        <dbReference type="Proteomes" id="UP000494206"/>
    </source>
</evidence>
<feature type="compositionally biased region" description="Basic residues" evidence="1">
    <location>
        <begin position="50"/>
        <end position="67"/>
    </location>
</feature>
<dbReference type="PANTHER" id="PTHR22731:SF3">
    <property type="entry name" value="RIBONUCLEASES P_MRP PROTEIN SUBUNIT POP1"/>
    <property type="match status" value="1"/>
</dbReference>
<dbReference type="OrthoDB" id="5846282at2759"/>
<name>A0A8S1ERS8_9PELO</name>
<dbReference type="GO" id="GO:0000172">
    <property type="term" value="C:ribonuclease MRP complex"/>
    <property type="evidence" value="ECO:0007669"/>
    <property type="project" value="InterPro"/>
</dbReference>
<evidence type="ECO:0000256" key="1">
    <source>
        <dbReference type="SAM" id="MobiDB-lite"/>
    </source>
</evidence>
<accession>A0A8S1ERS8</accession>
<comment type="caution">
    <text evidence="3">The sequence shown here is derived from an EMBL/GenBank/DDBJ whole genome shotgun (WGS) entry which is preliminary data.</text>
</comment>
<evidence type="ECO:0000313" key="3">
    <source>
        <dbReference type="EMBL" id="CAB3402183.1"/>
    </source>
</evidence>
<dbReference type="EMBL" id="CADEPM010000003">
    <property type="protein sequence ID" value="CAB3402183.1"/>
    <property type="molecule type" value="Genomic_DNA"/>
</dbReference>
<evidence type="ECO:0000259" key="2">
    <source>
        <dbReference type="Pfam" id="PF22770"/>
    </source>
</evidence>
<dbReference type="GO" id="GO:0005655">
    <property type="term" value="C:nucleolar ribonuclease P complex"/>
    <property type="evidence" value="ECO:0007669"/>
    <property type="project" value="InterPro"/>
</dbReference>
<reference evidence="3 4" key="1">
    <citation type="submission" date="2020-04" db="EMBL/GenBank/DDBJ databases">
        <authorList>
            <person name="Laetsch R D."/>
            <person name="Stevens L."/>
            <person name="Kumar S."/>
            <person name="Blaxter L. M."/>
        </authorList>
    </citation>
    <scope>NUCLEOTIDE SEQUENCE [LARGE SCALE GENOMIC DNA]</scope>
</reference>
<organism evidence="3 4">
    <name type="scientific">Caenorhabditis bovis</name>
    <dbReference type="NCBI Taxonomy" id="2654633"/>
    <lineage>
        <taxon>Eukaryota</taxon>
        <taxon>Metazoa</taxon>
        <taxon>Ecdysozoa</taxon>
        <taxon>Nematoda</taxon>
        <taxon>Chromadorea</taxon>
        <taxon>Rhabditida</taxon>
        <taxon>Rhabditina</taxon>
        <taxon>Rhabditomorpha</taxon>
        <taxon>Rhabditoidea</taxon>
        <taxon>Rhabditidae</taxon>
        <taxon>Peloderinae</taxon>
        <taxon>Caenorhabditis</taxon>
    </lineage>
</organism>
<dbReference type="Pfam" id="PF22770">
    <property type="entry name" value="POP1_C"/>
    <property type="match status" value="1"/>
</dbReference>
<dbReference type="InterPro" id="IPR039182">
    <property type="entry name" value="Pop1"/>
</dbReference>
<proteinExistence type="predicted"/>
<gene>
    <name evidence="3" type="ORF">CBOVIS_LOCUS4833</name>
</gene>
<sequence>MEVDEVESNEKNGNVKLQGFVSLDAAAREKPISLKSLFESNPKLDDKNERRKRVNRKKKESAKRRKLVKETRENDEKLEKDEIEKTSYRFSANREIMGRVVAGDQSFIGGHGIAIGYICAEAINRIAGNYLKSKSMVLVRNSTSKYYHPAIVRVLHDHVDL</sequence>